<gene>
    <name evidence="8" type="primary">tpbgb</name>
</gene>
<evidence type="ECO:0000256" key="1">
    <source>
        <dbReference type="ARBA" id="ARBA00022614"/>
    </source>
</evidence>
<keyword evidence="2" id="KW-0732">Signal</keyword>
<dbReference type="InterPro" id="IPR003591">
    <property type="entry name" value="Leu-rich_rpt_typical-subtyp"/>
</dbReference>
<dbReference type="OrthoDB" id="1574204at2759"/>
<keyword evidence="4" id="KW-1133">Transmembrane helix</keyword>
<reference evidence="8" key="2">
    <citation type="submission" date="2025-08" db="UniProtKB">
        <authorList>
            <consortium name="RefSeq"/>
        </authorList>
    </citation>
    <scope>IDENTIFICATION</scope>
    <source>
        <tissue evidence="8">Blood</tissue>
    </source>
</reference>
<keyword evidence="4" id="KW-0812">Transmembrane</keyword>
<dbReference type="InterPro" id="IPR052286">
    <property type="entry name" value="Wnt_signaling_inhibitor"/>
</dbReference>
<dbReference type="Proteomes" id="UP000221080">
    <property type="component" value="Chromosome 1"/>
</dbReference>
<organism evidence="7 8">
    <name type="scientific">Ictalurus punctatus</name>
    <name type="common">Channel catfish</name>
    <name type="synonym">Silurus punctatus</name>
    <dbReference type="NCBI Taxonomy" id="7998"/>
    <lineage>
        <taxon>Eukaryota</taxon>
        <taxon>Metazoa</taxon>
        <taxon>Chordata</taxon>
        <taxon>Craniata</taxon>
        <taxon>Vertebrata</taxon>
        <taxon>Euteleostomi</taxon>
        <taxon>Actinopterygii</taxon>
        <taxon>Neopterygii</taxon>
        <taxon>Teleostei</taxon>
        <taxon>Ostariophysi</taxon>
        <taxon>Siluriformes</taxon>
        <taxon>Ictaluridae</taxon>
        <taxon>Ictalurus</taxon>
    </lineage>
</organism>
<evidence type="ECO:0000259" key="5">
    <source>
        <dbReference type="SMART" id="SM00013"/>
    </source>
</evidence>
<dbReference type="Pfam" id="PF01463">
    <property type="entry name" value="LRRCT"/>
    <property type="match status" value="1"/>
</dbReference>
<protein>
    <submittedName>
        <fullName evidence="8">Trophoblast glycoprotein b</fullName>
    </submittedName>
</protein>
<reference evidence="7" key="1">
    <citation type="journal article" date="2016" name="Nat. Commun.">
        <title>The channel catfish genome sequence provides insights into the evolution of scale formation in teleosts.</title>
        <authorList>
            <person name="Liu Z."/>
            <person name="Liu S."/>
            <person name="Yao J."/>
            <person name="Bao L."/>
            <person name="Zhang J."/>
            <person name="Li Y."/>
            <person name="Jiang C."/>
            <person name="Sun L."/>
            <person name="Wang R."/>
            <person name="Zhang Y."/>
            <person name="Zhou T."/>
            <person name="Zeng Q."/>
            <person name="Fu Q."/>
            <person name="Gao S."/>
            <person name="Li N."/>
            <person name="Koren S."/>
            <person name="Jiang Y."/>
            <person name="Zimin A."/>
            <person name="Xu P."/>
            <person name="Phillippy A.M."/>
            <person name="Geng X."/>
            <person name="Song L."/>
            <person name="Sun F."/>
            <person name="Li C."/>
            <person name="Wang X."/>
            <person name="Chen A."/>
            <person name="Jin Y."/>
            <person name="Yuan Z."/>
            <person name="Yang Y."/>
            <person name="Tan S."/>
            <person name="Peatman E."/>
            <person name="Lu J."/>
            <person name="Qin Z."/>
            <person name="Dunham R."/>
            <person name="Li Z."/>
            <person name="Sonstegard T."/>
            <person name="Feng J."/>
            <person name="Danzmann R.G."/>
            <person name="Schroeder S."/>
            <person name="Scheffler B."/>
            <person name="Duke M.V."/>
            <person name="Ballard L."/>
            <person name="Kucuktas H."/>
            <person name="Kaltenboeck L."/>
            <person name="Liu H."/>
            <person name="Armbruster J."/>
            <person name="Xie Y."/>
            <person name="Kirby M.L."/>
            <person name="Tian Y."/>
            <person name="Flanagan M.E."/>
            <person name="Mu W."/>
            <person name="Waldbieser G.C."/>
        </authorList>
    </citation>
    <scope>NUCLEOTIDE SEQUENCE [LARGE SCALE GENOMIC DNA]</scope>
    <source>
        <strain evidence="7">SDA103</strain>
    </source>
</reference>
<dbReference type="GO" id="GO:0090090">
    <property type="term" value="P:negative regulation of canonical Wnt signaling pathway"/>
    <property type="evidence" value="ECO:0007669"/>
    <property type="project" value="TreeGrafter"/>
</dbReference>
<sequence>MRAGASLRLLLVKEKQARRQVSTPCVVLFLTCFGTAASLECPHKCVCTDTTVQCTRLNLTSIPQPIPVNTTNLLLTGNDISHLSDKSFPVRLDYLAELYLSENRIEQVDPGAFYNLPRLRLLDLSNNQIFNFSPDAFPQNNMVQVVNLSRSLYNFSYADVFSNLLRLSVPKLSNLSLANNDLVVLPDDMFISLSDLTTLDLRNNSLVSIKNVTFQNQALISLDLRNNALKELSNGTLKEFNQIPGLQVYLLENQWVCDCNIEDMVMWLQSSDVVVDKQNLTCTQPEKLRTTQLLQLKHSELPCTDFGNMEATLETSYVFLGMVLALIGVIFLLVLYLNRKGIKRWIYNIRDACRDHMEGYHYRYEINSDPRLANLSLNSDV</sequence>
<evidence type="ECO:0000313" key="7">
    <source>
        <dbReference type="Proteomes" id="UP000221080"/>
    </source>
</evidence>
<dbReference type="Pfam" id="PF01462">
    <property type="entry name" value="LRRNT"/>
    <property type="match status" value="1"/>
</dbReference>
<evidence type="ECO:0000256" key="2">
    <source>
        <dbReference type="ARBA" id="ARBA00022729"/>
    </source>
</evidence>
<evidence type="ECO:0000313" key="8">
    <source>
        <dbReference type="RefSeq" id="XP_053539158.1"/>
    </source>
</evidence>
<dbReference type="InterPro" id="IPR001611">
    <property type="entry name" value="Leu-rich_rpt"/>
</dbReference>
<dbReference type="SMART" id="SM00013">
    <property type="entry name" value="LRRNT"/>
    <property type="match status" value="1"/>
</dbReference>
<dbReference type="SUPFAM" id="SSF52058">
    <property type="entry name" value="L domain-like"/>
    <property type="match status" value="1"/>
</dbReference>
<dbReference type="PROSITE" id="PS51450">
    <property type="entry name" value="LRR"/>
    <property type="match status" value="2"/>
</dbReference>
<evidence type="ECO:0000259" key="6">
    <source>
        <dbReference type="SMART" id="SM00082"/>
    </source>
</evidence>
<dbReference type="RefSeq" id="XP_053539158.1">
    <property type="nucleotide sequence ID" value="XM_053683183.1"/>
</dbReference>
<dbReference type="GO" id="GO:0005886">
    <property type="term" value="C:plasma membrane"/>
    <property type="evidence" value="ECO:0007669"/>
    <property type="project" value="TreeGrafter"/>
</dbReference>
<dbReference type="InterPro" id="IPR000372">
    <property type="entry name" value="LRRNT"/>
</dbReference>
<feature type="domain" description="LRRCT" evidence="6">
    <location>
        <begin position="253"/>
        <end position="304"/>
    </location>
</feature>
<proteinExistence type="predicted"/>
<dbReference type="SMART" id="SM00082">
    <property type="entry name" value="LRRCT"/>
    <property type="match status" value="1"/>
</dbReference>
<keyword evidence="1" id="KW-0433">Leucine-rich repeat</keyword>
<feature type="transmembrane region" description="Helical" evidence="4">
    <location>
        <begin position="317"/>
        <end position="337"/>
    </location>
</feature>
<keyword evidence="7" id="KW-1185">Reference proteome</keyword>
<keyword evidence="3" id="KW-0677">Repeat</keyword>
<dbReference type="InterPro" id="IPR000483">
    <property type="entry name" value="Cys-rich_flank_reg_C"/>
</dbReference>
<feature type="domain" description="LRRNT" evidence="5">
    <location>
        <begin position="40"/>
        <end position="72"/>
    </location>
</feature>
<dbReference type="PANTHER" id="PTHR24364">
    <property type="entry name" value="LP06937P"/>
    <property type="match status" value="1"/>
</dbReference>
<dbReference type="Pfam" id="PF13855">
    <property type="entry name" value="LRR_8"/>
    <property type="match status" value="2"/>
</dbReference>
<evidence type="ECO:0000256" key="4">
    <source>
        <dbReference type="SAM" id="Phobius"/>
    </source>
</evidence>
<dbReference type="SMART" id="SM00369">
    <property type="entry name" value="LRR_TYP"/>
    <property type="match status" value="5"/>
</dbReference>
<dbReference type="OMA" id="FVKPSDM"/>
<dbReference type="InterPro" id="IPR032675">
    <property type="entry name" value="LRR_dom_sf"/>
</dbReference>
<evidence type="ECO:0000256" key="3">
    <source>
        <dbReference type="ARBA" id="ARBA00022737"/>
    </source>
</evidence>
<dbReference type="PANTHER" id="PTHR24364:SF21">
    <property type="entry name" value="TROPHOBLAST GLYCOPROTEIN B"/>
    <property type="match status" value="1"/>
</dbReference>
<dbReference type="Gene3D" id="3.80.10.10">
    <property type="entry name" value="Ribonuclease Inhibitor"/>
    <property type="match status" value="1"/>
</dbReference>
<name>A0A9F7RM24_ICTPU</name>
<dbReference type="GeneID" id="108272410"/>
<dbReference type="CTD" id="7162"/>
<dbReference type="AlphaFoldDB" id="A0A9F7RM24"/>
<keyword evidence="4" id="KW-0472">Membrane</keyword>
<dbReference type="KEGG" id="ipu:108272410"/>
<accession>A0A9F7RM24</accession>